<evidence type="ECO:0000313" key="4">
    <source>
        <dbReference type="Proteomes" id="UP000824220"/>
    </source>
</evidence>
<gene>
    <name evidence="3" type="ORF">H9800_05050</name>
</gene>
<keyword evidence="2" id="KW-1133">Transmembrane helix</keyword>
<evidence type="ECO:0000313" key="3">
    <source>
        <dbReference type="EMBL" id="HJA04208.1"/>
    </source>
</evidence>
<organism evidence="3 4">
    <name type="scientific">Candidatus Microbacterium stercoravium</name>
    <dbReference type="NCBI Taxonomy" id="2838697"/>
    <lineage>
        <taxon>Bacteria</taxon>
        <taxon>Bacillati</taxon>
        <taxon>Actinomycetota</taxon>
        <taxon>Actinomycetes</taxon>
        <taxon>Micrococcales</taxon>
        <taxon>Microbacteriaceae</taxon>
        <taxon>Microbacterium</taxon>
    </lineage>
</organism>
<protein>
    <submittedName>
        <fullName evidence="3">Amino acid transporter</fullName>
    </submittedName>
</protein>
<dbReference type="AlphaFoldDB" id="A0A9D2H449"/>
<evidence type="ECO:0000256" key="2">
    <source>
        <dbReference type="SAM" id="Phobius"/>
    </source>
</evidence>
<name>A0A9D2H449_9MICO</name>
<keyword evidence="2" id="KW-0812">Transmembrane</keyword>
<feature type="compositionally biased region" description="Acidic residues" evidence="1">
    <location>
        <begin position="92"/>
        <end position="114"/>
    </location>
</feature>
<feature type="transmembrane region" description="Helical" evidence="2">
    <location>
        <begin position="50"/>
        <end position="75"/>
    </location>
</feature>
<reference evidence="3" key="2">
    <citation type="submission" date="2021-04" db="EMBL/GenBank/DDBJ databases">
        <authorList>
            <person name="Gilroy R."/>
        </authorList>
    </citation>
    <scope>NUCLEOTIDE SEQUENCE</scope>
    <source>
        <strain evidence="3">ChiHjej8B7-3636</strain>
    </source>
</reference>
<reference evidence="3" key="1">
    <citation type="journal article" date="2021" name="PeerJ">
        <title>Extensive microbial diversity within the chicken gut microbiome revealed by metagenomics and culture.</title>
        <authorList>
            <person name="Gilroy R."/>
            <person name="Ravi A."/>
            <person name="Getino M."/>
            <person name="Pursley I."/>
            <person name="Horton D.L."/>
            <person name="Alikhan N.F."/>
            <person name="Baker D."/>
            <person name="Gharbi K."/>
            <person name="Hall N."/>
            <person name="Watson M."/>
            <person name="Adriaenssens E.M."/>
            <person name="Foster-Nyarko E."/>
            <person name="Jarju S."/>
            <person name="Secka A."/>
            <person name="Antonio M."/>
            <person name="Oren A."/>
            <person name="Chaudhuri R.R."/>
            <person name="La Ragione R."/>
            <person name="Hildebrand F."/>
            <person name="Pallen M.J."/>
        </authorList>
    </citation>
    <scope>NUCLEOTIDE SEQUENCE</scope>
    <source>
        <strain evidence="3">ChiHjej8B7-3636</strain>
    </source>
</reference>
<accession>A0A9D2H449</accession>
<feature type="region of interest" description="Disordered" evidence="1">
    <location>
        <begin position="85"/>
        <end position="114"/>
    </location>
</feature>
<dbReference type="Proteomes" id="UP000824220">
    <property type="component" value="Unassembled WGS sequence"/>
</dbReference>
<sequence length="114" mass="12145">MTDKLTRRDLMKPVHLLGWSLVAALFAGFVTAMSMGAFTEQGGGTAAAAWRLSAIVAGIVFIVVVLSLALLLLVVDPQEVAKPHDRGVLQSYDDDDGDDEQGEASDDETDSPQK</sequence>
<keyword evidence="2" id="KW-0472">Membrane</keyword>
<dbReference type="EMBL" id="DXAM01000069">
    <property type="protein sequence ID" value="HJA04208.1"/>
    <property type="molecule type" value="Genomic_DNA"/>
</dbReference>
<comment type="caution">
    <text evidence="3">The sequence shown here is derived from an EMBL/GenBank/DDBJ whole genome shotgun (WGS) entry which is preliminary data.</text>
</comment>
<feature type="transmembrane region" description="Helical" evidence="2">
    <location>
        <begin position="16"/>
        <end position="38"/>
    </location>
</feature>
<proteinExistence type="predicted"/>
<evidence type="ECO:0000256" key="1">
    <source>
        <dbReference type="SAM" id="MobiDB-lite"/>
    </source>
</evidence>